<dbReference type="AlphaFoldDB" id="N0E0R7"/>
<dbReference type="Pfam" id="PF04039">
    <property type="entry name" value="MnhB"/>
    <property type="match status" value="1"/>
</dbReference>
<evidence type="ECO:0000259" key="15">
    <source>
        <dbReference type="Pfam" id="PF20501"/>
    </source>
</evidence>
<dbReference type="InterPro" id="IPR007182">
    <property type="entry name" value="MnhB"/>
</dbReference>
<name>N0E0R7_9MICO</name>
<feature type="transmembrane region" description="Helical" evidence="10">
    <location>
        <begin position="621"/>
        <end position="640"/>
    </location>
</feature>
<sequence>MSLPILLGLLALVPLLSVPLTGFLGRAAGWPIGVIFLGLAGAMVPSAIRVANGDVITWHAAWVPELGLDLALRLDGLSVIFIALALVIGALVFFYSTTYFTKGNQRGFYVIMTGFTFAMVALTVSDSLVLMFLTWELTSLASFLLIARSGHAGEAASMRTMLLTFIGGLALLAAVALIMARTGTSTFSQAVASPVWGSDPAFTGLIAVLVAAAGFSKAAQFPFHLWLPDAMAAATPVSAYLHAAAVVKAGIYLLFRFSIIFHSTLIWNVLLVGLGLFTSVLAAWFAMQQVDLKKLMAYSTVSQLGLITATIGVGTSFAIAAALLHTIAHACFKSGLFMVVGLIDHQAGTRMIDRLPALRRAMPVTFTVALVGTASMAGVPPLLGFISKENIFGALLDAPGPTVAGPILLAVAGLGAVLTFLYCGKIVTGAFLDGPEPSRPVTEARWVTILPAATPILVGIPLAFTINQFAPIIEQAVVASHAVTSHTAAFHLWHGVNLELIVTMLVFVGGGLLLPRRASLRHLVERPLFTLDGAGVLGAITRWLERVGVRAAGLVRADNPARHVAAIIVTLTAVLAVGSVLLWTGGHVPPLTPGVNQVVDVGVLVIVTGSVVALVRAESRIGATVLLGGVGVAMTVQIFLLGAADVGLTQLLVEILTVLVIMLVLRKLPQEFTIKKRPQQLRNAVIAIGAGLASALAAWTVIGRRERSEVAQWYLSQAPQVTGGDNIVNVILVELRALDTFGELAVLGMAGIAILGILATIPRALLDPDPDPDSAATHVARPKIEIGEEGSPSHRALEDVEANTEPLRLLQTVLVPILVVISAVLFWRGHNEPGGGFIAALVAACAVAYVYLAKAHDRPVSRPSTPVALIVGGIIVALGTGLLGYLGGTFLEPLHVTILGTKFASSMVFDVGVYAAVLGLVILAFNVLGADREAKR</sequence>
<evidence type="ECO:0000256" key="2">
    <source>
        <dbReference type="ARBA" id="ARBA00022448"/>
    </source>
</evidence>
<dbReference type="PRINTS" id="PR01434">
    <property type="entry name" value="NADHDHGNASE5"/>
</dbReference>
<feature type="transmembrane region" description="Helical" evidence="10">
    <location>
        <begin position="107"/>
        <end position="124"/>
    </location>
</feature>
<organism evidence="16 17">
    <name type="scientific">Phycicoccus elongatus Lp2</name>
    <dbReference type="NCBI Taxonomy" id="1193181"/>
    <lineage>
        <taxon>Bacteria</taxon>
        <taxon>Bacillati</taxon>
        <taxon>Actinomycetota</taxon>
        <taxon>Actinomycetes</taxon>
        <taxon>Micrococcales</taxon>
        <taxon>Intrasporangiaceae</taxon>
        <taxon>Phycicoccus</taxon>
    </lineage>
</organism>
<dbReference type="RefSeq" id="WP_010850331.1">
    <property type="nucleotide sequence ID" value="NZ_HF570956.1"/>
</dbReference>
<feature type="domain" description="MrpA C-terminal/MbhE" evidence="15">
    <location>
        <begin position="680"/>
        <end position="758"/>
    </location>
</feature>
<dbReference type="NCBIfam" id="NF009290">
    <property type="entry name" value="PRK12650.1"/>
    <property type="match status" value="1"/>
</dbReference>
<dbReference type="InterPro" id="IPR050616">
    <property type="entry name" value="CPA3_Na-H_Antiporter_A"/>
</dbReference>
<dbReference type="Pfam" id="PF00361">
    <property type="entry name" value="Proton_antipo_M"/>
    <property type="match status" value="1"/>
</dbReference>
<evidence type="ECO:0000256" key="6">
    <source>
        <dbReference type="ARBA" id="ARBA00022989"/>
    </source>
</evidence>
<dbReference type="Proteomes" id="UP000013167">
    <property type="component" value="Unassembled WGS sequence"/>
</dbReference>
<keyword evidence="2" id="KW-0813">Transport</keyword>
<dbReference type="InterPro" id="IPR001516">
    <property type="entry name" value="Proton_antipo_N"/>
</dbReference>
<dbReference type="GO" id="GO:0006811">
    <property type="term" value="P:monoatomic ion transport"/>
    <property type="evidence" value="ECO:0007669"/>
    <property type="project" value="UniProtKB-KW"/>
</dbReference>
<evidence type="ECO:0000313" key="16">
    <source>
        <dbReference type="EMBL" id="CCH70482.1"/>
    </source>
</evidence>
<evidence type="ECO:0000259" key="12">
    <source>
        <dbReference type="Pfam" id="PF00662"/>
    </source>
</evidence>
<dbReference type="InterPro" id="IPR001750">
    <property type="entry name" value="ND/Mrp_TM"/>
</dbReference>
<evidence type="ECO:0000256" key="1">
    <source>
        <dbReference type="ARBA" id="ARBA00004651"/>
    </source>
</evidence>
<feature type="domain" description="NADH-Ubiquinone oxidoreductase (complex I) chain 5 N-terminal" evidence="12">
    <location>
        <begin position="65"/>
        <end position="101"/>
    </location>
</feature>
<feature type="transmembrane region" description="Helical" evidence="10">
    <location>
        <begin position="444"/>
        <end position="470"/>
    </location>
</feature>
<dbReference type="Pfam" id="PF00662">
    <property type="entry name" value="Proton_antipo_N"/>
    <property type="match status" value="1"/>
</dbReference>
<keyword evidence="8 10" id="KW-0472">Membrane</keyword>
<accession>N0E0R7</accession>
<evidence type="ECO:0000256" key="3">
    <source>
        <dbReference type="ARBA" id="ARBA00022449"/>
    </source>
</evidence>
<feature type="domain" description="MrpA C-terminal/MbhD" evidence="14">
    <location>
        <begin position="606"/>
        <end position="670"/>
    </location>
</feature>
<dbReference type="Pfam" id="PF13244">
    <property type="entry name" value="MbhD"/>
    <property type="match status" value="1"/>
</dbReference>
<feature type="transmembrane region" description="Helical" evidence="10">
    <location>
        <begin position="239"/>
        <end position="259"/>
    </location>
</feature>
<dbReference type="PANTHER" id="PTHR43373:SF1">
    <property type="entry name" value="NA(+)_H(+) ANTIPORTER SUBUNIT A"/>
    <property type="match status" value="1"/>
</dbReference>
<feature type="transmembrane region" description="Helical" evidence="10">
    <location>
        <begin position="78"/>
        <end position="95"/>
    </location>
</feature>
<keyword evidence="17" id="KW-1185">Reference proteome</keyword>
<gene>
    <name evidence="16" type="ORF">BN10_580047</name>
</gene>
<feature type="transmembrane region" description="Helical" evidence="10">
    <location>
        <begin position="685"/>
        <end position="702"/>
    </location>
</feature>
<keyword evidence="5 9" id="KW-0812">Transmembrane</keyword>
<keyword evidence="3" id="KW-0050">Antiport</keyword>
<dbReference type="GO" id="GO:0005886">
    <property type="term" value="C:plasma membrane"/>
    <property type="evidence" value="ECO:0007669"/>
    <property type="project" value="UniProtKB-SubCell"/>
</dbReference>
<feature type="transmembrane region" description="Helical" evidence="10">
    <location>
        <begin position="809"/>
        <end position="828"/>
    </location>
</feature>
<feature type="transmembrane region" description="Helical" evidence="10">
    <location>
        <begin position="646"/>
        <end position="665"/>
    </location>
</feature>
<feature type="domain" description="NADH:quinone oxidoreductase/Mrp antiporter transmembrane" evidence="11">
    <location>
        <begin position="125"/>
        <end position="399"/>
    </location>
</feature>
<dbReference type="HOGENOM" id="CLU_007100_2_0_11"/>
<comment type="subcellular location">
    <subcellularLocation>
        <location evidence="1">Cell membrane</location>
        <topology evidence="1">Multi-pass membrane protein</topology>
    </subcellularLocation>
    <subcellularLocation>
        <location evidence="9">Membrane</location>
        <topology evidence="9">Multi-pass membrane protein</topology>
    </subcellularLocation>
</comment>
<feature type="transmembrane region" description="Helical" evidence="10">
    <location>
        <begin position="595"/>
        <end position="614"/>
    </location>
</feature>
<dbReference type="Pfam" id="PF20501">
    <property type="entry name" value="MbhE"/>
    <property type="match status" value="1"/>
</dbReference>
<feature type="transmembrane region" description="Helical" evidence="10">
    <location>
        <begin position="834"/>
        <end position="853"/>
    </location>
</feature>
<feature type="transmembrane region" description="Helical" evidence="10">
    <location>
        <begin position="298"/>
        <end position="320"/>
    </location>
</feature>
<dbReference type="EMBL" id="CAIZ01000128">
    <property type="protein sequence ID" value="CCH70482.1"/>
    <property type="molecule type" value="Genomic_DNA"/>
</dbReference>
<feature type="transmembrane region" description="Helical" evidence="10">
    <location>
        <begin position="490"/>
        <end position="514"/>
    </location>
</feature>
<feature type="transmembrane region" description="Helical" evidence="10">
    <location>
        <begin position="907"/>
        <end position="928"/>
    </location>
</feature>
<dbReference type="GO" id="GO:0015297">
    <property type="term" value="F:antiporter activity"/>
    <property type="evidence" value="ECO:0007669"/>
    <property type="project" value="UniProtKB-KW"/>
</dbReference>
<evidence type="ECO:0000259" key="13">
    <source>
        <dbReference type="Pfam" id="PF04039"/>
    </source>
</evidence>
<protein>
    <submittedName>
        <fullName evidence="16">Putative Na(+)/H(+) antiporter subunit A (MrpA,mnhA)</fullName>
    </submittedName>
</protein>
<evidence type="ECO:0000259" key="11">
    <source>
        <dbReference type="Pfam" id="PF00361"/>
    </source>
</evidence>
<keyword evidence="4" id="KW-1003">Cell membrane</keyword>
<feature type="domain" description="Na+/H+ antiporter MnhB subunit-related protein" evidence="13">
    <location>
        <begin position="807"/>
        <end position="922"/>
    </location>
</feature>
<feature type="transmembrane region" description="Helical" evidence="10">
    <location>
        <begin position="160"/>
        <end position="180"/>
    </location>
</feature>
<feature type="transmembrane region" description="Helical" evidence="10">
    <location>
        <begin position="265"/>
        <end position="286"/>
    </location>
</feature>
<feature type="transmembrane region" description="Helical" evidence="10">
    <location>
        <begin position="27"/>
        <end position="48"/>
    </location>
</feature>
<feature type="transmembrane region" description="Helical" evidence="10">
    <location>
        <begin position="403"/>
        <end position="423"/>
    </location>
</feature>
<reference evidence="16 17" key="1">
    <citation type="journal article" date="2013" name="ISME J.">
        <title>A metabolic model for members of the genus Tetrasphaera involved in enhanced biological phosphorus removal.</title>
        <authorList>
            <person name="Kristiansen R."/>
            <person name="Nguyen H.T.T."/>
            <person name="Saunders A.M."/>
            <person name="Nielsen J.L."/>
            <person name="Wimmer R."/>
            <person name="Le V.Q."/>
            <person name="McIlroy S.J."/>
            <person name="Petrovski S."/>
            <person name="Seviour R.J."/>
            <person name="Calteau A."/>
            <person name="Nielsen K.L."/>
            <person name="Nielsen P.H."/>
        </authorList>
    </citation>
    <scope>NUCLEOTIDE SEQUENCE [LARGE SCALE GENOMIC DNA]</scope>
    <source>
        <strain evidence="16 17">Lp2</strain>
    </source>
</reference>
<evidence type="ECO:0000256" key="7">
    <source>
        <dbReference type="ARBA" id="ARBA00023065"/>
    </source>
</evidence>
<feature type="transmembrane region" description="Helical" evidence="10">
    <location>
        <begin position="744"/>
        <end position="766"/>
    </location>
</feature>
<proteinExistence type="predicted"/>
<dbReference type="eggNOG" id="COG1009">
    <property type="taxonomic scope" value="Bacteria"/>
</dbReference>
<feature type="transmembrane region" description="Helical" evidence="10">
    <location>
        <begin position="865"/>
        <end position="887"/>
    </location>
</feature>
<feature type="transmembrane region" description="Helical" evidence="10">
    <location>
        <begin position="364"/>
        <end position="383"/>
    </location>
</feature>
<feature type="transmembrane region" description="Helical" evidence="10">
    <location>
        <begin position="200"/>
        <end position="219"/>
    </location>
</feature>
<keyword evidence="7" id="KW-0406">Ion transport</keyword>
<dbReference type="InterPro" id="IPR046806">
    <property type="entry name" value="MrpA_C/MbhE"/>
</dbReference>
<feature type="transmembrane region" description="Helical" evidence="10">
    <location>
        <begin position="564"/>
        <end position="583"/>
    </location>
</feature>
<dbReference type="STRING" id="1193181.BN10_580047"/>
<evidence type="ECO:0000259" key="14">
    <source>
        <dbReference type="Pfam" id="PF13244"/>
    </source>
</evidence>
<keyword evidence="6 10" id="KW-1133">Transmembrane helix</keyword>
<evidence type="ECO:0000313" key="17">
    <source>
        <dbReference type="Proteomes" id="UP000013167"/>
    </source>
</evidence>
<evidence type="ECO:0000256" key="8">
    <source>
        <dbReference type="ARBA" id="ARBA00023136"/>
    </source>
</evidence>
<dbReference type="InterPro" id="IPR025383">
    <property type="entry name" value="MrpA_C/MbhD"/>
</dbReference>
<dbReference type="PANTHER" id="PTHR43373">
    <property type="entry name" value="NA(+)/H(+) ANTIPORTER SUBUNIT"/>
    <property type="match status" value="1"/>
</dbReference>
<evidence type="ECO:0000256" key="10">
    <source>
        <dbReference type="SAM" id="Phobius"/>
    </source>
</evidence>
<comment type="caution">
    <text evidence="16">The sequence shown here is derived from an EMBL/GenBank/DDBJ whole genome shotgun (WGS) entry which is preliminary data.</text>
</comment>
<evidence type="ECO:0000256" key="9">
    <source>
        <dbReference type="RuleBase" id="RU000320"/>
    </source>
</evidence>
<evidence type="ECO:0000256" key="4">
    <source>
        <dbReference type="ARBA" id="ARBA00022475"/>
    </source>
</evidence>
<evidence type="ECO:0000256" key="5">
    <source>
        <dbReference type="ARBA" id="ARBA00022692"/>
    </source>
</evidence>